<sequence>MKKLIILITLISVAVLNNARAQSANTDTATLHFITHASISNLHEIASGKLASQKAARADVKAYGQRMVTDHTKAQTQLMQLAKAKGYQVPSQATTPPVNDPMLSKASGKDFDRMYVHMMAPSHRQAVILFQDYAIKGKDSAVKAFVQQTLPILKQHLAAIMALDAQIKDVAK</sequence>
<dbReference type="InterPro" id="IPR012347">
    <property type="entry name" value="Ferritin-like"/>
</dbReference>
<protein>
    <submittedName>
        <fullName evidence="3">DUF4142 domain-containing protein</fullName>
    </submittedName>
</protein>
<evidence type="ECO:0000313" key="4">
    <source>
        <dbReference type="Proteomes" id="UP000503278"/>
    </source>
</evidence>
<dbReference type="Gene3D" id="1.20.1260.10">
    <property type="match status" value="1"/>
</dbReference>
<feature type="chain" id="PRO_5029615866" evidence="1">
    <location>
        <begin position="22"/>
        <end position="172"/>
    </location>
</feature>
<dbReference type="KEGG" id="mrob:HH214_12080"/>
<evidence type="ECO:0000256" key="1">
    <source>
        <dbReference type="SAM" id="SignalP"/>
    </source>
</evidence>
<proteinExistence type="predicted"/>
<gene>
    <name evidence="3" type="ORF">HH214_12080</name>
</gene>
<dbReference type="PANTHER" id="PTHR38593">
    <property type="entry name" value="BLR2558 PROTEIN"/>
    <property type="match status" value="1"/>
</dbReference>
<dbReference type="AlphaFoldDB" id="A0A7L5E6V7"/>
<name>A0A7L5E6V7_9SPHI</name>
<dbReference type="PANTHER" id="PTHR38593:SF1">
    <property type="entry name" value="BLR2558 PROTEIN"/>
    <property type="match status" value="1"/>
</dbReference>
<dbReference type="RefSeq" id="WP_169608000.1">
    <property type="nucleotide sequence ID" value="NZ_CP051682.1"/>
</dbReference>
<accession>A0A7L5E6V7</accession>
<evidence type="ECO:0000259" key="2">
    <source>
        <dbReference type="Pfam" id="PF13628"/>
    </source>
</evidence>
<dbReference type="Pfam" id="PF13628">
    <property type="entry name" value="DUF4142"/>
    <property type="match status" value="1"/>
</dbReference>
<dbReference type="InterPro" id="IPR025419">
    <property type="entry name" value="DUF4142"/>
</dbReference>
<keyword evidence="1" id="KW-0732">Signal</keyword>
<evidence type="ECO:0000313" key="3">
    <source>
        <dbReference type="EMBL" id="QJD96563.1"/>
    </source>
</evidence>
<organism evidence="3 4">
    <name type="scientific">Mucilaginibacter robiniae</name>
    <dbReference type="NCBI Taxonomy" id="2728022"/>
    <lineage>
        <taxon>Bacteria</taxon>
        <taxon>Pseudomonadati</taxon>
        <taxon>Bacteroidota</taxon>
        <taxon>Sphingobacteriia</taxon>
        <taxon>Sphingobacteriales</taxon>
        <taxon>Sphingobacteriaceae</taxon>
        <taxon>Mucilaginibacter</taxon>
    </lineage>
</organism>
<reference evidence="3 4" key="1">
    <citation type="submission" date="2020-04" db="EMBL/GenBank/DDBJ databases">
        <title>Genome sequencing of novel species.</title>
        <authorList>
            <person name="Heo J."/>
            <person name="Kim S.-J."/>
            <person name="Kim J.-S."/>
            <person name="Hong S.-B."/>
            <person name="Kwon S.-W."/>
        </authorList>
    </citation>
    <scope>NUCLEOTIDE SEQUENCE [LARGE SCALE GENOMIC DNA]</scope>
    <source>
        <strain evidence="3 4">F39-2</strain>
    </source>
</reference>
<feature type="domain" description="DUF4142" evidence="2">
    <location>
        <begin position="32"/>
        <end position="163"/>
    </location>
</feature>
<dbReference type="Proteomes" id="UP000503278">
    <property type="component" value="Chromosome"/>
</dbReference>
<dbReference type="EMBL" id="CP051682">
    <property type="protein sequence ID" value="QJD96563.1"/>
    <property type="molecule type" value="Genomic_DNA"/>
</dbReference>
<keyword evidence="4" id="KW-1185">Reference proteome</keyword>
<feature type="signal peptide" evidence="1">
    <location>
        <begin position="1"/>
        <end position="21"/>
    </location>
</feature>